<reference evidence="1 2" key="1">
    <citation type="submission" date="2020-02" db="EMBL/GenBank/DDBJ databases">
        <title>Genome assembly of a novel Clostridium senegalense strain.</title>
        <authorList>
            <person name="Gupta T.B."/>
            <person name="Jauregui R."/>
            <person name="Maclean P."/>
            <person name="Nawarathana A."/>
            <person name="Brightwell G."/>
        </authorList>
    </citation>
    <scope>NUCLEOTIDE SEQUENCE [LARGE SCALE GENOMIC DNA]</scope>
    <source>
        <strain evidence="1 2">AGRFS4</strain>
    </source>
</reference>
<comment type="caution">
    <text evidence="1">The sequence shown here is derived from an EMBL/GenBank/DDBJ whole genome shotgun (WGS) entry which is preliminary data.</text>
</comment>
<proteinExistence type="predicted"/>
<accession>A0A6M0H3K9</accession>
<name>A0A6M0H3K9_9CLOT</name>
<organism evidence="1 2">
    <name type="scientific">Clostridium senegalense</name>
    <dbReference type="NCBI Taxonomy" id="1465809"/>
    <lineage>
        <taxon>Bacteria</taxon>
        <taxon>Bacillati</taxon>
        <taxon>Bacillota</taxon>
        <taxon>Clostridia</taxon>
        <taxon>Eubacteriales</taxon>
        <taxon>Clostridiaceae</taxon>
        <taxon>Clostridium</taxon>
    </lineage>
</organism>
<dbReference type="AlphaFoldDB" id="A0A6M0H3K9"/>
<keyword evidence="2" id="KW-1185">Reference proteome</keyword>
<dbReference type="EMBL" id="JAAGPU010000019">
    <property type="protein sequence ID" value="NEU05336.1"/>
    <property type="molecule type" value="Genomic_DNA"/>
</dbReference>
<sequence>MNKGKVKKKIYKRWWFWTVAIIFILILANPLNSNSKTVKEKNIVESDKKKSEEKVVEDKAKTRDNSTAVETVLSTGIFIVGQDIPKGRYVCTGDSSGNFIIYDKDNIPVVNEILGDENFGVTKVTVDIKDGEKIDIGGIKNVKFTPANTELLQELTTGIWEVGLDIKEGRYVASSAKGQGNFIVYRKGLPITNEILSDSGEFGVPSITLEIKNGDLIQISALEKVIFNLK</sequence>
<gene>
    <name evidence="1" type="ORF">G3M99_10820</name>
</gene>
<evidence type="ECO:0000313" key="2">
    <source>
        <dbReference type="Proteomes" id="UP000481872"/>
    </source>
</evidence>
<protein>
    <submittedName>
        <fullName evidence="1">Uncharacterized protein</fullName>
    </submittedName>
</protein>
<dbReference type="Proteomes" id="UP000481872">
    <property type="component" value="Unassembled WGS sequence"/>
</dbReference>
<dbReference type="RefSeq" id="WP_199870185.1">
    <property type="nucleotide sequence ID" value="NZ_JAAGPU010000019.1"/>
</dbReference>
<evidence type="ECO:0000313" key="1">
    <source>
        <dbReference type="EMBL" id="NEU05336.1"/>
    </source>
</evidence>